<reference evidence="2" key="1">
    <citation type="journal article" date="2015" name="Nature">
        <title>Complex archaea that bridge the gap between prokaryotes and eukaryotes.</title>
        <authorList>
            <person name="Spang A."/>
            <person name="Saw J.H."/>
            <person name="Jorgensen S.L."/>
            <person name="Zaremba-Niedzwiedzka K."/>
            <person name="Martijn J."/>
            <person name="Lind A.E."/>
            <person name="van Eijk R."/>
            <person name="Schleper C."/>
            <person name="Guy L."/>
            <person name="Ettema T.J."/>
        </authorList>
    </citation>
    <scope>NUCLEOTIDE SEQUENCE</scope>
</reference>
<gene>
    <name evidence="2" type="ORF">LCGC14_1864790</name>
</gene>
<evidence type="ECO:0000256" key="1">
    <source>
        <dbReference type="SAM" id="Phobius"/>
    </source>
</evidence>
<keyword evidence="1" id="KW-1133">Transmembrane helix</keyword>
<keyword evidence="1" id="KW-0472">Membrane</keyword>
<sequence length="89" mass="9984">MAGDPQQSTLSSYKIEMLEKSVAELREANTILAAEWRTDNRALHEEIALMKEAEAAKERQLLMVGITTLGGIVVTLFGVLWTYRSVIFK</sequence>
<dbReference type="EMBL" id="LAZR01018925">
    <property type="protein sequence ID" value="KKL94428.1"/>
    <property type="molecule type" value="Genomic_DNA"/>
</dbReference>
<comment type="caution">
    <text evidence="2">The sequence shown here is derived from an EMBL/GenBank/DDBJ whole genome shotgun (WGS) entry which is preliminary data.</text>
</comment>
<feature type="transmembrane region" description="Helical" evidence="1">
    <location>
        <begin position="61"/>
        <end position="83"/>
    </location>
</feature>
<keyword evidence="1" id="KW-0812">Transmembrane</keyword>
<name>A0A0F9G6S9_9ZZZZ</name>
<proteinExistence type="predicted"/>
<organism evidence="2">
    <name type="scientific">marine sediment metagenome</name>
    <dbReference type="NCBI Taxonomy" id="412755"/>
    <lineage>
        <taxon>unclassified sequences</taxon>
        <taxon>metagenomes</taxon>
        <taxon>ecological metagenomes</taxon>
    </lineage>
</organism>
<evidence type="ECO:0000313" key="2">
    <source>
        <dbReference type="EMBL" id="KKL94428.1"/>
    </source>
</evidence>
<dbReference type="AlphaFoldDB" id="A0A0F9G6S9"/>
<protein>
    <submittedName>
        <fullName evidence="2">Uncharacterized protein</fullName>
    </submittedName>
</protein>
<accession>A0A0F9G6S9</accession>